<evidence type="ECO:0000313" key="4">
    <source>
        <dbReference type="Proteomes" id="UP001589865"/>
    </source>
</evidence>
<comment type="caution">
    <text evidence="3">The sequence shown here is derived from an EMBL/GenBank/DDBJ whole genome shotgun (WGS) entry which is preliminary data.</text>
</comment>
<dbReference type="Proteomes" id="UP001589865">
    <property type="component" value="Unassembled WGS sequence"/>
</dbReference>
<reference evidence="3 4" key="1">
    <citation type="submission" date="2024-09" db="EMBL/GenBank/DDBJ databases">
        <authorList>
            <person name="Sun Q."/>
            <person name="Mori K."/>
        </authorList>
    </citation>
    <scope>NUCLEOTIDE SEQUENCE [LARGE SCALE GENOMIC DNA]</scope>
    <source>
        <strain evidence="3 4">TBRC 5777</strain>
    </source>
</reference>
<dbReference type="Gene3D" id="1.20.1530.20">
    <property type="match status" value="1"/>
</dbReference>
<keyword evidence="2" id="KW-0812">Transmembrane</keyword>
<gene>
    <name evidence="3" type="ORF">ACFFGY_01745</name>
</gene>
<dbReference type="InterPro" id="IPR038770">
    <property type="entry name" value="Na+/solute_symporter_sf"/>
</dbReference>
<keyword evidence="2" id="KW-0472">Membrane</keyword>
<feature type="transmembrane region" description="Helical" evidence="2">
    <location>
        <begin position="338"/>
        <end position="359"/>
    </location>
</feature>
<feature type="transmembrane region" description="Helical" evidence="2">
    <location>
        <begin position="190"/>
        <end position="210"/>
    </location>
</feature>
<evidence type="ECO:0000256" key="1">
    <source>
        <dbReference type="SAM" id="MobiDB-lite"/>
    </source>
</evidence>
<evidence type="ECO:0000256" key="2">
    <source>
        <dbReference type="SAM" id="Phobius"/>
    </source>
</evidence>
<feature type="transmembrane region" description="Helical" evidence="2">
    <location>
        <begin position="270"/>
        <end position="294"/>
    </location>
</feature>
<name>A0ABV6JML7_9PROT</name>
<dbReference type="EMBL" id="JBHLUN010000001">
    <property type="protein sequence ID" value="MFC0406953.1"/>
    <property type="molecule type" value="Genomic_DNA"/>
</dbReference>
<feature type="compositionally biased region" description="Pro residues" evidence="1">
    <location>
        <begin position="64"/>
        <end position="73"/>
    </location>
</feature>
<feature type="region of interest" description="Disordered" evidence="1">
    <location>
        <begin position="53"/>
        <end position="73"/>
    </location>
</feature>
<keyword evidence="2" id="KW-1133">Transmembrane helix</keyword>
<feature type="transmembrane region" description="Helical" evidence="2">
    <location>
        <begin position="306"/>
        <end position="326"/>
    </location>
</feature>
<feature type="transmembrane region" description="Helical" evidence="2">
    <location>
        <begin position="217"/>
        <end position="250"/>
    </location>
</feature>
<feature type="transmembrane region" description="Helical" evidence="2">
    <location>
        <begin position="102"/>
        <end position="121"/>
    </location>
</feature>
<sequence>MPAAHPVLFLSAPPDDPPGFPAADVPDVVTGGVAGIVPVSAALVRPVRIVTPSPGRGTGAEPSPILPPPVVPPPPPPTPPVLVTAATMPPLPRTRLSPVRRGLARSVAGLPLLAMLLGLLVPELAALADRATPFWLAATTLLCVLLLPARQAGGAVAATLPAVLGLGLAAPLLCWAAAWALGVDPAQRPWLVLAAGAPVGTGAIGVSVALGLCGGRAVVAVIASTALAPVLLPLLTLPLLAAVPAAAALLPDGAAMGEGVGAASWLMLGAMPALLAERLWLLTVLPALLAWPLCRRLGVGCGRMRRGCAVAAMAVLAMTALARMHGLGPVIAADPLGALRLLGLACLPGLAGFAVLLLFSRGQRPVEALLLGGYRNISLVWVACEPVLTPEGRLLMALAALPVYATPALAALLAARPVRWRFRGRRGAA</sequence>
<keyword evidence="4" id="KW-1185">Reference proteome</keyword>
<accession>A0ABV6JML7</accession>
<protein>
    <submittedName>
        <fullName evidence="3">Uncharacterized protein</fullName>
    </submittedName>
</protein>
<feature type="transmembrane region" description="Helical" evidence="2">
    <location>
        <begin position="368"/>
        <end position="388"/>
    </location>
</feature>
<feature type="transmembrane region" description="Helical" evidence="2">
    <location>
        <begin position="156"/>
        <end position="178"/>
    </location>
</feature>
<dbReference type="RefSeq" id="WP_377042642.1">
    <property type="nucleotide sequence ID" value="NZ_JBHLUN010000001.1"/>
</dbReference>
<feature type="transmembrane region" description="Helical" evidence="2">
    <location>
        <begin position="133"/>
        <end position="149"/>
    </location>
</feature>
<evidence type="ECO:0000313" key="3">
    <source>
        <dbReference type="EMBL" id="MFC0406953.1"/>
    </source>
</evidence>
<organism evidence="3 4">
    <name type="scientific">Roseomonas elaeocarpi</name>
    <dbReference type="NCBI Taxonomy" id="907779"/>
    <lineage>
        <taxon>Bacteria</taxon>
        <taxon>Pseudomonadati</taxon>
        <taxon>Pseudomonadota</taxon>
        <taxon>Alphaproteobacteria</taxon>
        <taxon>Acetobacterales</taxon>
        <taxon>Roseomonadaceae</taxon>
        <taxon>Roseomonas</taxon>
    </lineage>
</organism>
<feature type="transmembrane region" description="Helical" evidence="2">
    <location>
        <begin position="394"/>
        <end position="415"/>
    </location>
</feature>
<proteinExistence type="predicted"/>